<dbReference type="PROSITE" id="PS51186">
    <property type="entry name" value="GNAT"/>
    <property type="match status" value="1"/>
</dbReference>
<dbReference type="CDD" id="cd04301">
    <property type="entry name" value="NAT_SF"/>
    <property type="match status" value="1"/>
</dbReference>
<keyword evidence="5" id="KW-1185">Reference proteome</keyword>
<dbReference type="KEGG" id="mfn:Ga0123462_1239"/>
<dbReference type="SUPFAM" id="SSF55729">
    <property type="entry name" value="Acyl-CoA N-acyltransferases (Nat)"/>
    <property type="match status" value="1"/>
</dbReference>
<sequence length="366" mass="41864">MIRPARLDDVPALVSLENSCFEIDRLSERSFRHLLTRGHASFFVFEEDMRLLGYSLVLFHQNTSMARLYSLAVLPECRGKGIAAALINASEADALKHGVVSMRLEVHVNNSGAISLYHKLGYKEFAVFPDYYEDHAAALRMEKPLAPHLAPKKSRVPFYGQTLEFTCGPACLMMAMKSLKPKLELSRELELRLWREATSIYMTSGHGGCSPFGLALSAYHRGLQVKLYVPCDAEMFIDSVRNEEKREVIRIVQNDFLKEIRRLKIPLTERHLSLDMLEKKFKKGAIPVLLISAYRLTGDKSPHWVVVSGFDKNFVYIHEPYVDVKEGKSETTCFGIPVTRKEFERMRFYGSKRQYATLLIYKKGDK</sequence>
<dbReference type="InterPro" id="IPR016181">
    <property type="entry name" value="Acyl_CoA_acyltransferase"/>
</dbReference>
<dbReference type="InterPro" id="IPR050680">
    <property type="entry name" value="YpeA/RimI_acetyltransf"/>
</dbReference>
<evidence type="ECO:0000256" key="1">
    <source>
        <dbReference type="ARBA" id="ARBA00022679"/>
    </source>
</evidence>
<dbReference type="AlphaFoldDB" id="A0A2K8L4D8"/>
<accession>A0A2K8L4D8</accession>
<feature type="domain" description="N-acetyltransferase" evidence="3">
    <location>
        <begin position="1"/>
        <end position="146"/>
    </location>
</feature>
<dbReference type="OrthoDB" id="27442at2"/>
<keyword evidence="1" id="KW-0808">Transferase</keyword>
<dbReference type="InterPro" id="IPR000182">
    <property type="entry name" value="GNAT_dom"/>
</dbReference>
<reference evidence="4 5" key="1">
    <citation type="submission" date="2016-12" db="EMBL/GenBank/DDBJ databases">
        <title>Isolation and genomic insights into novel planktonic Zetaproteobacteria from stratified waters of the Chesapeake Bay.</title>
        <authorList>
            <person name="McAllister S.M."/>
            <person name="Kato S."/>
            <person name="Chan C.S."/>
            <person name="Chiu B.K."/>
            <person name="Field E.K."/>
        </authorList>
    </citation>
    <scope>NUCLEOTIDE SEQUENCE [LARGE SCALE GENOMIC DNA]</scope>
    <source>
        <strain evidence="4 5">CP-8</strain>
    </source>
</reference>
<keyword evidence="2" id="KW-0012">Acyltransferase</keyword>
<evidence type="ECO:0000313" key="5">
    <source>
        <dbReference type="Proteomes" id="UP000231637"/>
    </source>
</evidence>
<dbReference type="Gene3D" id="3.40.630.30">
    <property type="match status" value="1"/>
</dbReference>
<evidence type="ECO:0000256" key="2">
    <source>
        <dbReference type="ARBA" id="ARBA00023315"/>
    </source>
</evidence>
<dbReference type="GO" id="GO:0005840">
    <property type="term" value="C:ribosome"/>
    <property type="evidence" value="ECO:0007669"/>
    <property type="project" value="UniProtKB-KW"/>
</dbReference>
<dbReference type="Pfam" id="PF11814">
    <property type="entry name" value="DUF3335"/>
    <property type="match status" value="1"/>
</dbReference>
<proteinExistence type="predicted"/>
<dbReference type="Gene3D" id="3.90.70.10">
    <property type="entry name" value="Cysteine proteinases"/>
    <property type="match status" value="1"/>
</dbReference>
<dbReference type="Proteomes" id="UP000231637">
    <property type="component" value="Chromosome"/>
</dbReference>
<dbReference type="RefSeq" id="WP_100265493.1">
    <property type="nucleotide sequence ID" value="NZ_CP018800.1"/>
</dbReference>
<protein>
    <submittedName>
        <fullName evidence="4">Ribosomal protein S18 acetylase RimI</fullName>
    </submittedName>
</protein>
<dbReference type="InterPro" id="IPR021770">
    <property type="entry name" value="DUF3335"/>
</dbReference>
<dbReference type="PANTHER" id="PTHR43420:SF47">
    <property type="entry name" value="N-ACETYLTRANSFERASE DOMAIN-CONTAINING PROTEIN"/>
    <property type="match status" value="1"/>
</dbReference>
<evidence type="ECO:0000313" key="4">
    <source>
        <dbReference type="EMBL" id="ATX82103.1"/>
    </source>
</evidence>
<name>A0A2K8L4D8_9PROT</name>
<evidence type="ECO:0000259" key="3">
    <source>
        <dbReference type="PROSITE" id="PS51186"/>
    </source>
</evidence>
<keyword evidence="4" id="KW-0689">Ribosomal protein</keyword>
<dbReference type="GO" id="GO:0016747">
    <property type="term" value="F:acyltransferase activity, transferring groups other than amino-acyl groups"/>
    <property type="evidence" value="ECO:0007669"/>
    <property type="project" value="InterPro"/>
</dbReference>
<dbReference type="EMBL" id="CP018800">
    <property type="protein sequence ID" value="ATX82103.1"/>
    <property type="molecule type" value="Genomic_DNA"/>
</dbReference>
<dbReference type="PANTHER" id="PTHR43420">
    <property type="entry name" value="ACETYLTRANSFERASE"/>
    <property type="match status" value="1"/>
</dbReference>
<dbReference type="Pfam" id="PF00583">
    <property type="entry name" value="Acetyltransf_1"/>
    <property type="match status" value="1"/>
</dbReference>
<keyword evidence="4" id="KW-0687">Ribonucleoprotein</keyword>
<organism evidence="4 5">
    <name type="scientific">Mariprofundus ferrinatatus</name>
    <dbReference type="NCBI Taxonomy" id="1921087"/>
    <lineage>
        <taxon>Bacteria</taxon>
        <taxon>Pseudomonadati</taxon>
        <taxon>Pseudomonadota</taxon>
        <taxon>Candidatius Mariprofundia</taxon>
        <taxon>Mariprofundales</taxon>
        <taxon>Mariprofundaceae</taxon>
        <taxon>Mariprofundus</taxon>
    </lineage>
</organism>
<gene>
    <name evidence="4" type="ORF">Ga0123462_1239</name>
</gene>